<comment type="caution">
    <text evidence="1">The sequence shown here is derived from an EMBL/GenBank/DDBJ whole genome shotgun (WGS) entry which is preliminary data.</text>
</comment>
<accession>A0AAV7UJ73</accession>
<dbReference type="AlphaFoldDB" id="A0AAV7UJ73"/>
<evidence type="ECO:0000313" key="1">
    <source>
        <dbReference type="EMBL" id="KAJ1189063.1"/>
    </source>
</evidence>
<gene>
    <name evidence="1" type="ORF">NDU88_005814</name>
</gene>
<organism evidence="1 2">
    <name type="scientific">Pleurodeles waltl</name>
    <name type="common">Iberian ribbed newt</name>
    <dbReference type="NCBI Taxonomy" id="8319"/>
    <lineage>
        <taxon>Eukaryota</taxon>
        <taxon>Metazoa</taxon>
        <taxon>Chordata</taxon>
        <taxon>Craniata</taxon>
        <taxon>Vertebrata</taxon>
        <taxon>Euteleostomi</taxon>
        <taxon>Amphibia</taxon>
        <taxon>Batrachia</taxon>
        <taxon>Caudata</taxon>
        <taxon>Salamandroidea</taxon>
        <taxon>Salamandridae</taxon>
        <taxon>Pleurodelinae</taxon>
        <taxon>Pleurodeles</taxon>
    </lineage>
</organism>
<reference evidence="1" key="1">
    <citation type="journal article" date="2022" name="bioRxiv">
        <title>Sequencing and chromosome-scale assembly of the giantPleurodeles waltlgenome.</title>
        <authorList>
            <person name="Brown T."/>
            <person name="Elewa A."/>
            <person name="Iarovenko S."/>
            <person name="Subramanian E."/>
            <person name="Araus A.J."/>
            <person name="Petzold A."/>
            <person name="Susuki M."/>
            <person name="Suzuki K.-i.T."/>
            <person name="Hayashi T."/>
            <person name="Toyoda A."/>
            <person name="Oliveira C."/>
            <person name="Osipova E."/>
            <person name="Leigh N.D."/>
            <person name="Simon A."/>
            <person name="Yun M.H."/>
        </authorList>
    </citation>
    <scope>NUCLEOTIDE SEQUENCE</scope>
    <source>
        <strain evidence="1">20211129_DDA</strain>
        <tissue evidence="1">Liver</tissue>
    </source>
</reference>
<sequence>MGAIEASSTAVQAEIDAISLDVGLLQVEFRVVVERSLDMVQHVNPLQDDVASLKTAFPDLTSKIDALEHGADDTED</sequence>
<name>A0AAV7UJ73_PLEWA</name>
<keyword evidence="2" id="KW-1185">Reference proteome</keyword>
<dbReference type="Proteomes" id="UP001066276">
    <property type="component" value="Chromosome 3_1"/>
</dbReference>
<protein>
    <submittedName>
        <fullName evidence="1">Uncharacterized protein</fullName>
    </submittedName>
</protein>
<evidence type="ECO:0000313" key="2">
    <source>
        <dbReference type="Proteomes" id="UP001066276"/>
    </source>
</evidence>
<proteinExistence type="predicted"/>
<dbReference type="EMBL" id="JANPWB010000005">
    <property type="protein sequence ID" value="KAJ1189063.1"/>
    <property type="molecule type" value="Genomic_DNA"/>
</dbReference>